<keyword evidence="3" id="KW-1185">Reference proteome</keyword>
<feature type="transmembrane region" description="Helical" evidence="1">
    <location>
        <begin position="69"/>
        <end position="86"/>
    </location>
</feature>
<feature type="transmembrane region" description="Helical" evidence="1">
    <location>
        <begin position="6"/>
        <end position="27"/>
    </location>
</feature>
<comment type="caution">
    <text evidence="2">The sequence shown here is derived from an EMBL/GenBank/DDBJ whole genome shotgun (WGS) entry which is preliminary data.</text>
</comment>
<proteinExistence type="predicted"/>
<keyword evidence="1" id="KW-0472">Membrane</keyword>
<dbReference type="EMBL" id="JAAAWN010000035">
    <property type="protein sequence ID" value="NDV93039.1"/>
    <property type="molecule type" value="Genomic_DNA"/>
</dbReference>
<keyword evidence="1" id="KW-1133">Transmembrane helix</keyword>
<dbReference type="AlphaFoldDB" id="A0A7X5LPA7"/>
<sequence length="98" mass="11077">MDLALANLVTILFFISGYKIIQSVFLSQKHSLPLIVFYSLVVFSALAISSVVFALLLGYLLPDTYPKTFAYKALLICPIISIYFSYKMVIKKPQSLYQ</sequence>
<reference evidence="2 3" key="1">
    <citation type="submission" date="2020-01" db="EMBL/GenBank/DDBJ databases">
        <authorList>
            <person name="Chen J."/>
            <person name="Zhu S."/>
            <person name="Yang J."/>
        </authorList>
    </citation>
    <scope>NUCLEOTIDE SEQUENCE [LARGE SCALE GENOMIC DNA]</scope>
    <source>
        <strain evidence="2 3">345S023</strain>
    </source>
</reference>
<dbReference type="Proteomes" id="UP000470213">
    <property type="component" value="Unassembled WGS sequence"/>
</dbReference>
<evidence type="ECO:0000313" key="2">
    <source>
        <dbReference type="EMBL" id="NDV93039.1"/>
    </source>
</evidence>
<accession>A0A7X5LPA7</accession>
<keyword evidence="1" id="KW-0812">Transmembrane</keyword>
<protein>
    <submittedName>
        <fullName evidence="2">Uncharacterized protein</fullName>
    </submittedName>
</protein>
<gene>
    <name evidence="2" type="ORF">GTH32_17870</name>
</gene>
<feature type="transmembrane region" description="Helical" evidence="1">
    <location>
        <begin position="34"/>
        <end position="57"/>
    </location>
</feature>
<evidence type="ECO:0000256" key="1">
    <source>
        <dbReference type="SAM" id="Phobius"/>
    </source>
</evidence>
<dbReference type="RefSeq" id="WP_163088338.1">
    <property type="nucleotide sequence ID" value="NZ_JAAAWN010000035.1"/>
</dbReference>
<name>A0A7X5LPA7_9ALTE</name>
<evidence type="ECO:0000313" key="3">
    <source>
        <dbReference type="Proteomes" id="UP000470213"/>
    </source>
</evidence>
<organism evidence="2 3">
    <name type="scientific">Alteromonas profundi</name>
    <dbReference type="NCBI Taxonomy" id="2696062"/>
    <lineage>
        <taxon>Bacteria</taxon>
        <taxon>Pseudomonadati</taxon>
        <taxon>Pseudomonadota</taxon>
        <taxon>Gammaproteobacteria</taxon>
        <taxon>Alteromonadales</taxon>
        <taxon>Alteromonadaceae</taxon>
        <taxon>Alteromonas/Salinimonas group</taxon>
        <taxon>Alteromonas</taxon>
    </lineage>
</organism>